<keyword evidence="2" id="KW-1185">Reference proteome</keyword>
<dbReference type="STRING" id="1763537.ULVI_15090"/>
<protein>
    <submittedName>
        <fullName evidence="1">Uncharacterized protein</fullName>
    </submittedName>
</protein>
<accession>A0A167ERB0</accession>
<name>A0A167ERB0_9FLAO</name>
<dbReference type="RefSeq" id="WP_068593638.1">
    <property type="nucleotide sequence ID" value="NZ_LRXL01000053.1"/>
</dbReference>
<comment type="caution">
    <text evidence="1">The sequence shown here is derived from an EMBL/GenBank/DDBJ whole genome shotgun (WGS) entry which is preliminary data.</text>
</comment>
<proteinExistence type="predicted"/>
<dbReference type="AlphaFoldDB" id="A0A167ERB0"/>
<evidence type="ECO:0000313" key="1">
    <source>
        <dbReference type="EMBL" id="OAB75799.1"/>
    </source>
</evidence>
<evidence type="ECO:0000313" key="2">
    <source>
        <dbReference type="Proteomes" id="UP000077013"/>
    </source>
</evidence>
<organism evidence="1 2">
    <name type="scientific">Cochleicola gelatinilyticus</name>
    <dbReference type="NCBI Taxonomy" id="1763537"/>
    <lineage>
        <taxon>Bacteria</taxon>
        <taxon>Pseudomonadati</taxon>
        <taxon>Bacteroidota</taxon>
        <taxon>Flavobacteriia</taxon>
        <taxon>Flavobacteriales</taxon>
        <taxon>Flavobacteriaceae</taxon>
        <taxon>Cochleicola</taxon>
    </lineage>
</organism>
<reference evidence="1 2" key="1">
    <citation type="submission" date="2016-02" db="EMBL/GenBank/DDBJ databases">
        <title>Ulvibacter sp. LPB0005, isolated from Thais luteostoma.</title>
        <authorList>
            <person name="Shin S.-K."/>
            <person name="Yi H."/>
        </authorList>
    </citation>
    <scope>NUCLEOTIDE SEQUENCE [LARGE SCALE GENOMIC DNA]</scope>
    <source>
        <strain evidence="1 2">LPB0005</strain>
    </source>
</reference>
<dbReference type="Proteomes" id="UP000077013">
    <property type="component" value="Unassembled WGS sequence"/>
</dbReference>
<dbReference type="OrthoDB" id="1151160at2"/>
<gene>
    <name evidence="1" type="ORF">ULVI_15090</name>
</gene>
<dbReference type="EMBL" id="LRXL01000053">
    <property type="protein sequence ID" value="OAB75799.1"/>
    <property type="molecule type" value="Genomic_DNA"/>
</dbReference>
<sequence>MRLPKPILPFIFIFFSISISKGQTIRLDKTALAGLVSEETVNVIFAYNELTFDVTYIPEEEYLKEIHEKIARRSNPKAAYDWQRDFKKGKEEDFPKAFVAILNEELKDHDKVPTFILGATNSNYTLVVHTHWMNFGWDIGAVKQPTKARMTLYFYRTNDPVNFISKTEIRNAEGLVSDSRYGNGLGPLPSLASLQHVYERVAPNLAKGLKRIVK</sequence>